<gene>
    <name evidence="4" type="primary">I1RWA9</name>
</gene>
<name>A0A5K1K068_9APHY</name>
<dbReference type="EMBL" id="LR727145">
    <property type="protein sequence ID" value="VWO98745.1"/>
    <property type="molecule type" value="Genomic_DNA"/>
</dbReference>
<organism evidence="4">
    <name type="scientific">Ganoderma boninense</name>
    <dbReference type="NCBI Taxonomy" id="34458"/>
    <lineage>
        <taxon>Eukaryota</taxon>
        <taxon>Fungi</taxon>
        <taxon>Dikarya</taxon>
        <taxon>Basidiomycota</taxon>
        <taxon>Agaricomycotina</taxon>
        <taxon>Agaricomycetes</taxon>
        <taxon>Polyporales</taxon>
        <taxon>Polyporaceae</taxon>
        <taxon>Ganoderma</taxon>
    </lineage>
</organism>
<proteinExistence type="predicted"/>
<protein>
    <recommendedName>
        <fullName evidence="3">PRP28/DDX23-like helical domain-containing protein</fullName>
    </recommendedName>
</protein>
<feature type="compositionally biased region" description="Low complexity" evidence="2">
    <location>
        <begin position="149"/>
        <end position="169"/>
    </location>
</feature>
<reference evidence="4" key="1">
    <citation type="submission" date="2019-10" db="EMBL/GenBank/DDBJ databases">
        <authorList>
            <person name="Nor Muhammad N."/>
        </authorList>
    </citation>
    <scope>NUCLEOTIDE SEQUENCE</scope>
</reference>
<comment type="catalytic activity">
    <reaction evidence="1">
        <text>ATP + H2O = ADP + phosphate + H(+)</text>
        <dbReference type="Rhea" id="RHEA:13065"/>
        <dbReference type="ChEBI" id="CHEBI:15377"/>
        <dbReference type="ChEBI" id="CHEBI:15378"/>
        <dbReference type="ChEBI" id="CHEBI:30616"/>
        <dbReference type="ChEBI" id="CHEBI:43474"/>
        <dbReference type="ChEBI" id="CHEBI:456216"/>
        <dbReference type="EC" id="3.6.4.13"/>
    </reaction>
</comment>
<feature type="region of interest" description="Disordered" evidence="2">
    <location>
        <begin position="1"/>
        <end position="186"/>
    </location>
</feature>
<evidence type="ECO:0000256" key="2">
    <source>
        <dbReference type="SAM" id="MobiDB-lite"/>
    </source>
</evidence>
<dbReference type="Pfam" id="PF25430">
    <property type="entry name" value="DDX23"/>
    <property type="match status" value="1"/>
</dbReference>
<evidence type="ECO:0000313" key="4">
    <source>
        <dbReference type="EMBL" id="VWO98745.1"/>
    </source>
</evidence>
<dbReference type="GO" id="GO:0003724">
    <property type="term" value="F:RNA helicase activity"/>
    <property type="evidence" value="ECO:0007669"/>
    <property type="project" value="UniProtKB-EC"/>
</dbReference>
<evidence type="ECO:0000259" key="3">
    <source>
        <dbReference type="Pfam" id="PF25430"/>
    </source>
</evidence>
<feature type="compositionally biased region" description="Basic and acidic residues" evidence="2">
    <location>
        <begin position="92"/>
        <end position="125"/>
    </location>
</feature>
<feature type="compositionally biased region" description="Basic and acidic residues" evidence="2">
    <location>
        <begin position="43"/>
        <end position="82"/>
    </location>
</feature>
<sequence length="328" mass="37074">MSARAEPLSIESLLQKQREEKEAAAKPKFLTREQRAQLAIQKRAQEIKDQREKEDRAKQDREALEREAEEIRARERERERASRYGGGGGGGRNDDRYDRDRDRDRGDRYGRRDRDRRPPHEDRRGGSSYQGVPTGPRADRGKAPPPGPTSSSAPILVQSSGSSNGNGNSALAEASQSYDPPMTDNDLTAIRSRYLGVDKKKRKIRKMNDRKFVFDWDEQDDTYNAETPSAIGSQRQGAQVGFGRGHIAGMDDAGGTVVPGRKNGAEGSVLADQLERRRAARTGIDERHWSEKSLDQMKERDWRIFREDFSIAARGWCSCFVILPFEHS</sequence>
<feature type="domain" description="PRP28/DDX23-like helical" evidence="3">
    <location>
        <begin position="212"/>
        <end position="306"/>
    </location>
</feature>
<accession>A0A5K1K068</accession>
<evidence type="ECO:0000256" key="1">
    <source>
        <dbReference type="ARBA" id="ARBA00047984"/>
    </source>
</evidence>
<dbReference type="InterPro" id="IPR057479">
    <property type="entry name" value="PRP28/DDX23-like_helical"/>
</dbReference>
<dbReference type="AlphaFoldDB" id="A0A5K1K068"/>
<feature type="compositionally biased region" description="Basic and acidic residues" evidence="2">
    <location>
        <begin position="16"/>
        <end position="35"/>
    </location>
</feature>